<evidence type="ECO:0000256" key="4">
    <source>
        <dbReference type="ARBA" id="ARBA00010429"/>
    </source>
</evidence>
<dbReference type="PRINTS" id="PR00368">
    <property type="entry name" value="FADPNR"/>
</dbReference>
<reference evidence="12 13" key="1">
    <citation type="submission" date="2016-10" db="EMBL/GenBank/DDBJ databases">
        <authorList>
            <person name="de Groot N.N."/>
        </authorList>
    </citation>
    <scope>NUCLEOTIDE SEQUENCE [LARGE SCALE GENOMIC DNA]</scope>
    <source>
        <strain evidence="12 13">DSM 20117</strain>
    </source>
</reference>
<dbReference type="PANTHER" id="PTHR43809">
    <property type="entry name" value="NITRITE REDUCTASE (NADH) LARGE SUBUNIT"/>
    <property type="match status" value="1"/>
</dbReference>
<dbReference type="RefSeq" id="WP_074700626.1">
    <property type="nucleotide sequence ID" value="NZ_CP018863.1"/>
</dbReference>
<keyword evidence="13" id="KW-1185">Reference proteome</keyword>
<keyword evidence="5" id="KW-0349">Heme</keyword>
<evidence type="ECO:0000256" key="5">
    <source>
        <dbReference type="ARBA" id="ARBA00022617"/>
    </source>
</evidence>
<name>A0A1H1DF26_9MICC</name>
<dbReference type="PANTHER" id="PTHR43809:SF1">
    <property type="entry name" value="NITRITE REDUCTASE (NADH) LARGE SUBUNIT"/>
    <property type="match status" value="1"/>
</dbReference>
<dbReference type="Pfam" id="PF04324">
    <property type="entry name" value="Fer2_BFD"/>
    <property type="match status" value="1"/>
</dbReference>
<dbReference type="InterPro" id="IPR036188">
    <property type="entry name" value="FAD/NAD-bd_sf"/>
</dbReference>
<evidence type="ECO:0000256" key="2">
    <source>
        <dbReference type="ARBA" id="ARBA00001966"/>
    </source>
</evidence>
<dbReference type="AlphaFoldDB" id="A0A1H1DF26"/>
<evidence type="ECO:0000256" key="3">
    <source>
        <dbReference type="ARBA" id="ARBA00005096"/>
    </source>
</evidence>
<dbReference type="InterPro" id="IPR023753">
    <property type="entry name" value="FAD/NAD-binding_dom"/>
</dbReference>
<evidence type="ECO:0000313" key="12">
    <source>
        <dbReference type="EMBL" id="SDQ75062.1"/>
    </source>
</evidence>
<keyword evidence="9" id="KW-0411">Iron-sulfur</keyword>
<evidence type="ECO:0000259" key="11">
    <source>
        <dbReference type="Pfam" id="PF07992"/>
    </source>
</evidence>
<evidence type="ECO:0000256" key="6">
    <source>
        <dbReference type="ARBA" id="ARBA00022723"/>
    </source>
</evidence>
<keyword evidence="7" id="KW-0560">Oxidoreductase</keyword>
<dbReference type="Gene3D" id="1.10.10.1100">
    <property type="entry name" value="BFD-like [2Fe-2S]-binding domain"/>
    <property type="match status" value="1"/>
</dbReference>
<dbReference type="GO" id="GO:0051536">
    <property type="term" value="F:iron-sulfur cluster binding"/>
    <property type="evidence" value="ECO:0007669"/>
    <property type="project" value="UniProtKB-KW"/>
</dbReference>
<sequence>MSGQNAERLVERVVLVGFGPVAARLVDEILPAVREGRLDLTVIGAEGVAAYNRVLVADVGTGRTTGEAIGLADAARLRGDGATVLLGRTVRRIDRARRTVLLDDGTKEPFDRLVLATGAQAVVPTLAGLNPDPAAVDMLPPGVTALRDLEDAAKLRAVVGSRGRIVVLGGGILGIEAALASAEEGADVTVVHHGPHPLGRNLDPGGGRMLAAALHASGIRLASDVRSTAVAFRPRAGGRHQFHALVLEDGTELPGDLLLLSCGVRARTELAAGCGLGVEKGILVNHRLEADVEGRIFAIGDCAQVACGDGGCTVCSGSTAGPAGLIGPGWRQAEYVARRLLELAPRRQMVVAGGTTAQTQTAPLAPERPCVVLLKARGLDLASAGNISPELWDAWRPERDSGGSPPSCPPIQVTQWADPEHGRYAKMVTRAGVLEGLVCVGMPRTAAELVLLYERGAELPADRTALFRLDSVEQQDDGPAPADPDSTLCRCSGATLGGVENAIAGGCSSVEEVSACTRAGTGCGGCKSRIGELIDAYASVAVRAVPQ</sequence>
<feature type="domain" description="FAD/NAD(P)-binding" evidence="11">
    <location>
        <begin position="13"/>
        <end position="304"/>
    </location>
</feature>
<evidence type="ECO:0000256" key="1">
    <source>
        <dbReference type="ARBA" id="ARBA00001929"/>
    </source>
</evidence>
<evidence type="ECO:0000313" key="13">
    <source>
        <dbReference type="Proteomes" id="UP000181917"/>
    </source>
</evidence>
<evidence type="ECO:0000256" key="9">
    <source>
        <dbReference type="ARBA" id="ARBA00023014"/>
    </source>
</evidence>
<dbReference type="Pfam" id="PF07992">
    <property type="entry name" value="Pyr_redox_2"/>
    <property type="match status" value="1"/>
</dbReference>
<comment type="pathway">
    <text evidence="3">Nitrogen metabolism; nitrate reduction (assimilation).</text>
</comment>
<dbReference type="EMBL" id="FNKH01000002">
    <property type="protein sequence ID" value="SDQ75062.1"/>
    <property type="molecule type" value="Genomic_DNA"/>
</dbReference>
<protein>
    <submittedName>
        <fullName evidence="12">Assimilatory nitrate reductase (NADH) beta subunit</fullName>
    </submittedName>
</protein>
<dbReference type="InterPro" id="IPR041854">
    <property type="entry name" value="BFD-like_2Fe2S-bd_dom_sf"/>
</dbReference>
<gene>
    <name evidence="12" type="ORF">SAMN04489742_2414</name>
</gene>
<dbReference type="OrthoDB" id="1145at2"/>
<dbReference type="InterPro" id="IPR007419">
    <property type="entry name" value="BFD-like_2Fe2S-bd_dom"/>
</dbReference>
<dbReference type="STRING" id="37928.SAMN04489742_2414"/>
<evidence type="ECO:0000256" key="8">
    <source>
        <dbReference type="ARBA" id="ARBA00023004"/>
    </source>
</evidence>
<dbReference type="KEGG" id="acry:AC20117_05355"/>
<dbReference type="GO" id="GO:0016491">
    <property type="term" value="F:oxidoreductase activity"/>
    <property type="evidence" value="ECO:0007669"/>
    <property type="project" value="UniProtKB-KW"/>
</dbReference>
<dbReference type="Proteomes" id="UP000181917">
    <property type="component" value="Unassembled WGS sequence"/>
</dbReference>
<feature type="domain" description="BFD-like [2Fe-2S]-binding" evidence="10">
    <location>
        <begin position="488"/>
        <end position="535"/>
    </location>
</feature>
<evidence type="ECO:0000256" key="7">
    <source>
        <dbReference type="ARBA" id="ARBA00023002"/>
    </source>
</evidence>
<proteinExistence type="inferred from homology"/>
<comment type="cofactor">
    <cofactor evidence="2">
        <name>[4Fe-4S] cluster</name>
        <dbReference type="ChEBI" id="CHEBI:49883"/>
    </cofactor>
</comment>
<keyword evidence="8" id="KW-0408">Iron</keyword>
<dbReference type="Gene3D" id="3.50.50.60">
    <property type="entry name" value="FAD/NAD(P)-binding domain"/>
    <property type="match status" value="2"/>
</dbReference>
<keyword evidence="6" id="KW-0479">Metal-binding</keyword>
<accession>A0A1H1DF26</accession>
<dbReference type="GO" id="GO:0046872">
    <property type="term" value="F:metal ion binding"/>
    <property type="evidence" value="ECO:0007669"/>
    <property type="project" value="UniProtKB-KW"/>
</dbReference>
<comment type="cofactor">
    <cofactor evidence="1">
        <name>siroheme</name>
        <dbReference type="ChEBI" id="CHEBI:60052"/>
    </cofactor>
</comment>
<comment type="similarity">
    <text evidence="4">Belongs to the nitrite and sulfite reductase 4Fe-4S domain family.</text>
</comment>
<evidence type="ECO:0000259" key="10">
    <source>
        <dbReference type="Pfam" id="PF04324"/>
    </source>
</evidence>
<dbReference type="InterPro" id="IPR052034">
    <property type="entry name" value="NasD-like"/>
</dbReference>
<dbReference type="SUPFAM" id="SSF51905">
    <property type="entry name" value="FAD/NAD(P)-binding domain"/>
    <property type="match status" value="2"/>
</dbReference>
<organism evidence="12 13">
    <name type="scientific">Crystallibacter crystallopoietes</name>
    <dbReference type="NCBI Taxonomy" id="37928"/>
    <lineage>
        <taxon>Bacteria</taxon>
        <taxon>Bacillati</taxon>
        <taxon>Actinomycetota</taxon>
        <taxon>Actinomycetes</taxon>
        <taxon>Micrococcales</taxon>
        <taxon>Micrococcaceae</taxon>
        <taxon>Crystallibacter</taxon>
    </lineage>
</organism>